<organism evidence="21 22">
    <name type="scientific">Pseudogemmatithrix spongiicola</name>
    <dbReference type="NCBI Taxonomy" id="3062599"/>
    <lineage>
        <taxon>Bacteria</taxon>
        <taxon>Pseudomonadati</taxon>
        <taxon>Gemmatimonadota</taxon>
        <taxon>Gemmatimonadia</taxon>
        <taxon>Gemmatimonadales</taxon>
        <taxon>Gemmatimonadaceae</taxon>
        <taxon>Pseudogemmatithrix</taxon>
    </lineage>
</organism>
<evidence type="ECO:0000256" key="16">
    <source>
        <dbReference type="ARBA" id="ARBA00023209"/>
    </source>
</evidence>
<accession>A0AA49K0K0</accession>
<protein>
    <recommendedName>
        <fullName evidence="7 18">Phosphatidate cytidylyltransferase</fullName>
        <ecNumber evidence="6 18">2.7.7.41</ecNumber>
    </recommendedName>
</protein>
<feature type="transmembrane region" description="Helical" evidence="19">
    <location>
        <begin position="137"/>
        <end position="164"/>
    </location>
</feature>
<dbReference type="RefSeq" id="WP_367885244.1">
    <property type="nucleotide sequence ID" value="NZ_CP130612.1"/>
</dbReference>
<evidence type="ECO:0000256" key="4">
    <source>
        <dbReference type="ARBA" id="ARBA00005189"/>
    </source>
</evidence>
<evidence type="ECO:0000256" key="18">
    <source>
        <dbReference type="RuleBase" id="RU003938"/>
    </source>
</evidence>
<evidence type="ECO:0000256" key="14">
    <source>
        <dbReference type="ARBA" id="ARBA00023098"/>
    </source>
</evidence>
<reference evidence="21" key="1">
    <citation type="submission" date="2023-07" db="EMBL/GenBank/DDBJ databases">
        <authorList>
            <person name="Haufschild T."/>
            <person name="Kallscheuer N."/>
            <person name="Hammer J."/>
            <person name="Kohn T."/>
            <person name="Kabuu M."/>
            <person name="Jogler M."/>
            <person name="Wohfarth N."/>
            <person name="Heuer A."/>
            <person name="Rohde M."/>
            <person name="van Teeseling M.C.F."/>
            <person name="Jogler C."/>
        </authorList>
    </citation>
    <scope>NUCLEOTIDE SEQUENCE</scope>
    <source>
        <strain evidence="20">Strain 138</strain>
        <strain evidence="21">Strain 318</strain>
    </source>
</reference>
<keyword evidence="14" id="KW-0443">Lipid metabolism</keyword>
<evidence type="ECO:0000256" key="10">
    <source>
        <dbReference type="ARBA" id="ARBA00022679"/>
    </source>
</evidence>
<dbReference type="Pfam" id="PF01148">
    <property type="entry name" value="CTP_transf_1"/>
    <property type="match status" value="1"/>
</dbReference>
<dbReference type="KEGG" id="pspc:Strain318_001652"/>
<evidence type="ECO:0000256" key="6">
    <source>
        <dbReference type="ARBA" id="ARBA00012487"/>
    </source>
</evidence>
<accession>A0AA49JUX9</accession>
<keyword evidence="12 18" id="KW-0548">Nucleotidyltransferase</keyword>
<feature type="transmembrane region" description="Helical" evidence="19">
    <location>
        <begin position="111"/>
        <end position="131"/>
    </location>
</feature>
<keyword evidence="15 19" id="KW-0472">Membrane</keyword>
<keyword evidence="11 18" id="KW-0812">Transmembrane</keyword>
<dbReference type="EMBL" id="CP130612">
    <property type="protein sequence ID" value="WKW12368.1"/>
    <property type="molecule type" value="Genomic_DNA"/>
</dbReference>
<evidence type="ECO:0000256" key="2">
    <source>
        <dbReference type="ARBA" id="ARBA00004651"/>
    </source>
</evidence>
<evidence type="ECO:0000313" key="21">
    <source>
        <dbReference type="EMBL" id="WKW15275.1"/>
    </source>
</evidence>
<evidence type="ECO:0000256" key="12">
    <source>
        <dbReference type="ARBA" id="ARBA00022695"/>
    </source>
</evidence>
<evidence type="ECO:0000256" key="5">
    <source>
        <dbReference type="ARBA" id="ARBA00010185"/>
    </source>
</evidence>
<proteinExistence type="inferred from homology"/>
<dbReference type="PROSITE" id="PS01315">
    <property type="entry name" value="CDS"/>
    <property type="match status" value="1"/>
</dbReference>
<feature type="transmembrane region" description="Helical" evidence="19">
    <location>
        <begin position="184"/>
        <end position="205"/>
    </location>
</feature>
<evidence type="ECO:0000256" key="19">
    <source>
        <dbReference type="SAM" id="Phobius"/>
    </source>
</evidence>
<keyword evidence="8" id="KW-1003">Cell membrane</keyword>
<evidence type="ECO:0000313" key="20">
    <source>
        <dbReference type="EMBL" id="WKW12368.1"/>
    </source>
</evidence>
<sequence>MSELAKRIAFAVAAIPVVAGAVYIGDAPLAVLLSIASALGAWEYARLAEAAGARPMGKWTIVLAALIPLALHALRLGYAVPGIAWIAMLIPLLLSIALWTRGSAGKPIESVATTLFGVWYTGGMLAFVYALRYHRFAITAVAGSLLVALPVVLTWLNDSGAFFFGKKLGKTKLMPTVSPGKTWAGAWGALGTTIVSTYLISQFVLKPYAGLGLTLVGVVIFGAVMSLAAQVGDLVESMLKREAGLKDSSNLIPGHGGVLDRTDSLLFTVPIAYVMLEQLLVVAR</sequence>
<evidence type="ECO:0000256" key="13">
    <source>
        <dbReference type="ARBA" id="ARBA00022989"/>
    </source>
</evidence>
<evidence type="ECO:0000256" key="11">
    <source>
        <dbReference type="ARBA" id="ARBA00022692"/>
    </source>
</evidence>
<comment type="pathway">
    <text evidence="4">Lipid metabolism.</text>
</comment>
<keyword evidence="9" id="KW-0444">Lipid biosynthesis</keyword>
<dbReference type="AlphaFoldDB" id="A0AA49K0K0"/>
<feature type="transmembrane region" description="Helical" evidence="19">
    <location>
        <begin position="82"/>
        <end position="99"/>
    </location>
</feature>
<evidence type="ECO:0000313" key="22">
    <source>
        <dbReference type="Proteomes" id="UP001229955"/>
    </source>
</evidence>
<dbReference type="Proteomes" id="UP001229955">
    <property type="component" value="Chromosome"/>
</dbReference>
<evidence type="ECO:0000256" key="8">
    <source>
        <dbReference type="ARBA" id="ARBA00022475"/>
    </source>
</evidence>
<dbReference type="GO" id="GO:0016024">
    <property type="term" value="P:CDP-diacylglycerol biosynthetic process"/>
    <property type="evidence" value="ECO:0007669"/>
    <property type="project" value="TreeGrafter"/>
</dbReference>
<feature type="transmembrane region" description="Helical" evidence="19">
    <location>
        <begin position="211"/>
        <end position="231"/>
    </location>
</feature>
<dbReference type="EMBL" id="CP130613">
    <property type="protein sequence ID" value="WKW15275.1"/>
    <property type="molecule type" value="Genomic_DNA"/>
</dbReference>
<evidence type="ECO:0000256" key="3">
    <source>
        <dbReference type="ARBA" id="ARBA00005119"/>
    </source>
</evidence>
<keyword evidence="10 18" id="KW-0808">Transferase</keyword>
<dbReference type="PANTHER" id="PTHR46382:SF1">
    <property type="entry name" value="PHOSPHATIDATE CYTIDYLYLTRANSFERASE"/>
    <property type="match status" value="1"/>
</dbReference>
<name>A0AA49K0K0_9BACT</name>
<dbReference type="GO" id="GO:0004605">
    <property type="term" value="F:phosphatidate cytidylyltransferase activity"/>
    <property type="evidence" value="ECO:0007669"/>
    <property type="project" value="UniProtKB-EC"/>
</dbReference>
<gene>
    <name evidence="20" type="ORF">Strain138_001653</name>
    <name evidence="21" type="ORF">Strain318_001652</name>
</gene>
<comment type="pathway">
    <text evidence="3 18">Phospholipid metabolism; CDP-diacylglycerol biosynthesis; CDP-diacylglycerol from sn-glycerol 3-phosphate: step 3/3.</text>
</comment>
<evidence type="ECO:0000256" key="7">
    <source>
        <dbReference type="ARBA" id="ARBA00019373"/>
    </source>
</evidence>
<dbReference type="EC" id="2.7.7.41" evidence="6 18"/>
<evidence type="ECO:0000256" key="1">
    <source>
        <dbReference type="ARBA" id="ARBA00001698"/>
    </source>
</evidence>
<keyword evidence="22" id="KW-1185">Reference proteome</keyword>
<keyword evidence="17" id="KW-1208">Phospholipid metabolism</keyword>
<keyword evidence="13 19" id="KW-1133">Transmembrane helix</keyword>
<evidence type="ECO:0000256" key="9">
    <source>
        <dbReference type="ARBA" id="ARBA00022516"/>
    </source>
</evidence>
<dbReference type="GO" id="GO:0005886">
    <property type="term" value="C:plasma membrane"/>
    <property type="evidence" value="ECO:0007669"/>
    <property type="project" value="UniProtKB-SubCell"/>
</dbReference>
<dbReference type="InterPro" id="IPR000374">
    <property type="entry name" value="PC_trans"/>
</dbReference>
<comment type="catalytic activity">
    <reaction evidence="1 18">
        <text>a 1,2-diacyl-sn-glycero-3-phosphate + CTP + H(+) = a CDP-1,2-diacyl-sn-glycerol + diphosphate</text>
        <dbReference type="Rhea" id="RHEA:16229"/>
        <dbReference type="ChEBI" id="CHEBI:15378"/>
        <dbReference type="ChEBI" id="CHEBI:33019"/>
        <dbReference type="ChEBI" id="CHEBI:37563"/>
        <dbReference type="ChEBI" id="CHEBI:58332"/>
        <dbReference type="ChEBI" id="CHEBI:58608"/>
        <dbReference type="EC" id="2.7.7.41"/>
    </reaction>
</comment>
<evidence type="ECO:0000256" key="17">
    <source>
        <dbReference type="ARBA" id="ARBA00023264"/>
    </source>
</evidence>
<comment type="similarity">
    <text evidence="5 18">Belongs to the CDS family.</text>
</comment>
<keyword evidence="16" id="KW-0594">Phospholipid biosynthesis</keyword>
<dbReference type="PANTHER" id="PTHR46382">
    <property type="entry name" value="PHOSPHATIDATE CYTIDYLYLTRANSFERASE"/>
    <property type="match status" value="1"/>
</dbReference>
<evidence type="ECO:0000256" key="15">
    <source>
        <dbReference type="ARBA" id="ARBA00023136"/>
    </source>
</evidence>
<comment type="subcellular location">
    <subcellularLocation>
        <location evidence="2">Cell membrane</location>
        <topology evidence="2">Multi-pass membrane protein</topology>
    </subcellularLocation>
</comment>